<evidence type="ECO:0000313" key="3">
    <source>
        <dbReference type="EMBL" id="MFC4990598.1"/>
    </source>
</evidence>
<keyword evidence="2" id="KW-1133">Transmembrane helix</keyword>
<evidence type="ECO:0000256" key="1">
    <source>
        <dbReference type="SAM" id="MobiDB-lite"/>
    </source>
</evidence>
<dbReference type="RefSeq" id="WP_224830309.1">
    <property type="nucleotide sequence ID" value="NZ_JAIVEF010000049.1"/>
</dbReference>
<reference evidence="3 4" key="1">
    <citation type="journal article" date="2019" name="Int. J. Syst. Evol. Microbiol.">
        <title>The Global Catalogue of Microorganisms (GCM) 10K type strain sequencing project: providing services to taxonomists for standard genome sequencing and annotation.</title>
        <authorList>
            <consortium name="The Broad Institute Genomics Platform"/>
            <consortium name="The Broad Institute Genome Sequencing Center for Infectious Disease"/>
            <person name="Wu L."/>
            <person name="Ma J."/>
        </authorList>
    </citation>
    <scope>NUCLEOTIDE SEQUENCE [LARGE SCALE GENOMIC DNA]</scope>
    <source>
        <strain evidence="3 4">CGMCC 1.15824</strain>
    </source>
</reference>
<sequence>MMVSVSDKGWNALVTIAYVASLAAVSIAGIYFDYSQALWVWALIFFTGLPYDSSLEIDLNRGNGDDEHTEEEDLEDVSDGEKIKSQEV</sequence>
<name>A0ABD5QLE2_9EURY</name>
<accession>A0ABD5QLE2</accession>
<dbReference type="Proteomes" id="UP001595925">
    <property type="component" value="Unassembled WGS sequence"/>
</dbReference>
<comment type="caution">
    <text evidence="3">The sequence shown here is derived from an EMBL/GenBank/DDBJ whole genome shotgun (WGS) entry which is preliminary data.</text>
</comment>
<dbReference type="EMBL" id="JBHSJG010000080">
    <property type="protein sequence ID" value="MFC4990598.1"/>
    <property type="molecule type" value="Genomic_DNA"/>
</dbReference>
<feature type="compositionally biased region" description="Acidic residues" evidence="1">
    <location>
        <begin position="67"/>
        <end position="78"/>
    </location>
</feature>
<gene>
    <name evidence="3" type="ORF">ACFPFO_23200</name>
</gene>
<feature type="region of interest" description="Disordered" evidence="1">
    <location>
        <begin position="60"/>
        <end position="88"/>
    </location>
</feature>
<dbReference type="AlphaFoldDB" id="A0ABD5QLE2"/>
<evidence type="ECO:0000256" key="2">
    <source>
        <dbReference type="SAM" id="Phobius"/>
    </source>
</evidence>
<keyword evidence="2" id="KW-0812">Transmembrane</keyword>
<evidence type="ECO:0000313" key="4">
    <source>
        <dbReference type="Proteomes" id="UP001595925"/>
    </source>
</evidence>
<keyword evidence="2" id="KW-0472">Membrane</keyword>
<feature type="compositionally biased region" description="Basic and acidic residues" evidence="1">
    <location>
        <begin position="79"/>
        <end position="88"/>
    </location>
</feature>
<feature type="transmembrane region" description="Helical" evidence="2">
    <location>
        <begin position="12"/>
        <end position="32"/>
    </location>
</feature>
<protein>
    <submittedName>
        <fullName evidence="3">Uncharacterized protein</fullName>
    </submittedName>
</protein>
<proteinExistence type="predicted"/>
<organism evidence="3 4">
    <name type="scientific">Saliphagus infecundisoli</name>
    <dbReference type="NCBI Taxonomy" id="1849069"/>
    <lineage>
        <taxon>Archaea</taxon>
        <taxon>Methanobacteriati</taxon>
        <taxon>Methanobacteriota</taxon>
        <taxon>Stenosarchaea group</taxon>
        <taxon>Halobacteria</taxon>
        <taxon>Halobacteriales</taxon>
        <taxon>Natrialbaceae</taxon>
        <taxon>Saliphagus</taxon>
    </lineage>
</organism>
<keyword evidence="4" id="KW-1185">Reference proteome</keyword>